<dbReference type="HOGENOM" id="CLU_058421_8_1_9"/>
<sequence>MTILILLLIGRIFFALTFIFSGITQLINYKGTVQLMSTSGVPFPKFSAIASSLMAVAGGIGIVFHAYSLYGSIMIILFLLPATYFGHKFWGVKNKKEKTNQMQHFMKNISLIGGAIIIALASFYGK</sequence>
<reference evidence="8 9" key="2">
    <citation type="journal article" date="2012" name="J. Bacteriol.">
        <title>Complete genome sequences of Desulfosporosinus orientis DSM765T, Desulfosporosinus youngiae DSM17734T, Desulfosporosinus meridiei DSM13257T, and Desulfosporosinus acidiphilus DSM22704T.</title>
        <authorList>
            <person name="Pester M."/>
            <person name="Brambilla E."/>
            <person name="Alazard D."/>
            <person name="Rattei T."/>
            <person name="Weinmaier T."/>
            <person name="Han J."/>
            <person name="Lucas S."/>
            <person name="Lapidus A."/>
            <person name="Cheng J.F."/>
            <person name="Goodwin L."/>
            <person name="Pitluck S."/>
            <person name="Peters L."/>
            <person name="Ovchinnikova G."/>
            <person name="Teshima H."/>
            <person name="Detter J.C."/>
            <person name="Han C.S."/>
            <person name="Tapia R."/>
            <person name="Land M.L."/>
            <person name="Hauser L."/>
            <person name="Kyrpides N.C."/>
            <person name="Ivanova N.N."/>
            <person name="Pagani I."/>
            <person name="Huntmann M."/>
            <person name="Wei C.L."/>
            <person name="Davenport K.W."/>
            <person name="Daligault H."/>
            <person name="Chain P.S."/>
            <person name="Chen A."/>
            <person name="Mavromatis K."/>
            <person name="Markowitz V."/>
            <person name="Szeto E."/>
            <person name="Mikhailova N."/>
            <person name="Pati A."/>
            <person name="Wagner M."/>
            <person name="Woyke T."/>
            <person name="Ollivier B."/>
            <person name="Klenk H.P."/>
            <person name="Spring S."/>
            <person name="Loy A."/>
        </authorList>
    </citation>
    <scope>NUCLEOTIDE SEQUENCE [LARGE SCALE GENOMIC DNA]</scope>
    <source>
        <strain evidence="9">ATCC 19365 / DSM 765 / NCIMB 8382 / VKM B-1628</strain>
    </source>
</reference>
<evidence type="ECO:0000313" key="8">
    <source>
        <dbReference type="EMBL" id="AET67910.1"/>
    </source>
</evidence>
<comment type="subcellular location">
    <subcellularLocation>
        <location evidence="1">Cell membrane</location>
        <topology evidence="1">Multi-pass membrane protein</topology>
    </subcellularLocation>
</comment>
<keyword evidence="3" id="KW-1003">Cell membrane</keyword>
<dbReference type="eggNOG" id="COG2259">
    <property type="taxonomic scope" value="Bacteria"/>
</dbReference>
<dbReference type="InterPro" id="IPR051907">
    <property type="entry name" value="DoxX-like_oxidoreductase"/>
</dbReference>
<dbReference type="EMBL" id="CP003108">
    <property type="protein sequence ID" value="AET67910.1"/>
    <property type="molecule type" value="Genomic_DNA"/>
</dbReference>
<dbReference type="OrthoDB" id="9792760at2"/>
<dbReference type="AlphaFoldDB" id="G7WDE1"/>
<evidence type="ECO:0000256" key="4">
    <source>
        <dbReference type="ARBA" id="ARBA00022692"/>
    </source>
</evidence>
<feature type="transmembrane region" description="Helical" evidence="7">
    <location>
        <begin position="73"/>
        <end position="92"/>
    </location>
</feature>
<dbReference type="RefSeq" id="WP_014184719.1">
    <property type="nucleotide sequence ID" value="NC_016584.1"/>
</dbReference>
<evidence type="ECO:0000313" key="9">
    <source>
        <dbReference type="Proteomes" id="UP000006346"/>
    </source>
</evidence>
<dbReference type="InterPro" id="IPR032808">
    <property type="entry name" value="DoxX"/>
</dbReference>
<name>G7WDE1_DESOD</name>
<evidence type="ECO:0000256" key="2">
    <source>
        <dbReference type="ARBA" id="ARBA00006679"/>
    </source>
</evidence>
<dbReference type="PANTHER" id="PTHR33452">
    <property type="entry name" value="OXIDOREDUCTASE CATD-RELATED"/>
    <property type="match status" value="1"/>
</dbReference>
<keyword evidence="4 7" id="KW-0812">Transmembrane</keyword>
<feature type="transmembrane region" description="Helical" evidence="7">
    <location>
        <begin position="6"/>
        <end position="27"/>
    </location>
</feature>
<dbReference type="STRING" id="768706.Desor_2317"/>
<proteinExistence type="inferred from homology"/>
<dbReference type="PATRIC" id="fig|768706.3.peg.2326"/>
<dbReference type="Proteomes" id="UP000006346">
    <property type="component" value="Chromosome"/>
</dbReference>
<evidence type="ECO:0000256" key="6">
    <source>
        <dbReference type="ARBA" id="ARBA00023136"/>
    </source>
</evidence>
<dbReference type="KEGG" id="dor:Desor_2317"/>
<accession>G7WDE1</accession>
<gene>
    <name evidence="8" type="ordered locus">Desor_2317</name>
</gene>
<feature type="transmembrane region" description="Helical" evidence="7">
    <location>
        <begin position="104"/>
        <end position="124"/>
    </location>
</feature>
<protein>
    <submittedName>
        <fullName evidence="8">Putative membrane protein</fullName>
    </submittedName>
</protein>
<keyword evidence="6 7" id="KW-0472">Membrane</keyword>
<reference evidence="9" key="1">
    <citation type="submission" date="2011-11" db="EMBL/GenBank/DDBJ databases">
        <title>Complete sequence of Desulfosporosinus orientis DSM 765.</title>
        <authorList>
            <person name="Lucas S."/>
            <person name="Han J."/>
            <person name="Lapidus A."/>
            <person name="Cheng J.-F."/>
            <person name="Goodwin L."/>
            <person name="Pitluck S."/>
            <person name="Peters L."/>
            <person name="Ovchinnikova G."/>
            <person name="Teshima H."/>
            <person name="Detter J.C."/>
            <person name="Han C."/>
            <person name="Tapia R."/>
            <person name="Land M."/>
            <person name="Hauser L."/>
            <person name="Kyrpides N."/>
            <person name="Ivanova N."/>
            <person name="Pagani I."/>
            <person name="Pester M."/>
            <person name="Spring S."/>
            <person name="Ollivier B."/>
            <person name="Rattei T."/>
            <person name="Klenk H.-P."/>
            <person name="Wagner M."/>
            <person name="Loy A."/>
            <person name="Woyke T."/>
        </authorList>
    </citation>
    <scope>NUCLEOTIDE SEQUENCE [LARGE SCALE GENOMIC DNA]</scope>
    <source>
        <strain evidence="9">ATCC 19365 / DSM 765 / NCIMB 8382 / VKM B-1628</strain>
    </source>
</reference>
<dbReference type="GO" id="GO:0005886">
    <property type="term" value="C:plasma membrane"/>
    <property type="evidence" value="ECO:0007669"/>
    <property type="project" value="UniProtKB-SubCell"/>
</dbReference>
<evidence type="ECO:0000256" key="7">
    <source>
        <dbReference type="SAM" id="Phobius"/>
    </source>
</evidence>
<evidence type="ECO:0000256" key="5">
    <source>
        <dbReference type="ARBA" id="ARBA00022989"/>
    </source>
</evidence>
<keyword evidence="5 7" id="KW-1133">Transmembrane helix</keyword>
<evidence type="ECO:0000256" key="1">
    <source>
        <dbReference type="ARBA" id="ARBA00004651"/>
    </source>
</evidence>
<dbReference type="Pfam" id="PF07681">
    <property type="entry name" value="DoxX"/>
    <property type="match status" value="1"/>
</dbReference>
<keyword evidence="9" id="KW-1185">Reference proteome</keyword>
<comment type="similarity">
    <text evidence="2">Belongs to the DoxX family.</text>
</comment>
<evidence type="ECO:0000256" key="3">
    <source>
        <dbReference type="ARBA" id="ARBA00022475"/>
    </source>
</evidence>
<dbReference type="PANTHER" id="PTHR33452:SF1">
    <property type="entry name" value="INNER MEMBRANE PROTEIN YPHA-RELATED"/>
    <property type="match status" value="1"/>
</dbReference>
<organism evidence="8 9">
    <name type="scientific">Desulfosporosinus orientis (strain ATCC 19365 / DSM 765 / NCIMB 8382 / VKM B-1628 / Singapore I)</name>
    <name type="common">Desulfotomaculum orientis</name>
    <dbReference type="NCBI Taxonomy" id="768706"/>
    <lineage>
        <taxon>Bacteria</taxon>
        <taxon>Bacillati</taxon>
        <taxon>Bacillota</taxon>
        <taxon>Clostridia</taxon>
        <taxon>Eubacteriales</taxon>
        <taxon>Desulfitobacteriaceae</taxon>
        <taxon>Desulfosporosinus</taxon>
    </lineage>
</organism>